<dbReference type="InterPro" id="IPR027417">
    <property type="entry name" value="P-loop_NTPase"/>
</dbReference>
<dbReference type="EMBL" id="JACHBS010000001">
    <property type="protein sequence ID" value="MBB5618861.1"/>
    <property type="molecule type" value="Genomic_DNA"/>
</dbReference>
<dbReference type="PANTHER" id="PTHR22683">
    <property type="entry name" value="SPORULATION PROTEIN RELATED"/>
    <property type="match status" value="1"/>
</dbReference>
<sequence length="878" mass="90539">MIAVVMPVVGAVIIGAITGSAFVLVFALLSPIIAVATMVDGRRAARRHRREEAERFDRECAAFAAAIDAAHAAERRDDDARSPRPGAGAVPQTDAPLRVGMGPRASGIAPEPITLAGTSEPEHRLARLLERARVNPARPILIGRGDVEVSGSGRAVDALAAWLALEPGVRVHRASASHPSSFSGPVLRVPSALRIEVVTPDGAVLVGRPELPSARERAALAARARDGAVSLPALVAWRELPSETAARGVPIGLCAGPEGLETVTVDPEGDGPHLLIGGTTGSGKSEFLRTLALGWAADRSPAQLQLLFVDFKGGATFTDLLRLPHAVGLVTDLDPLAAERTLLGLRAELRRRERLLVEHGLRDASQAPDLVPRLAVLVDEFAALIDTVPELHAAFADLSARGRSLGVHLVLGTQHPAVAVRDAVAANCAVRVAFRLPETAGAAFVGALGRALATAPAGRAVVVGPSGDTTVQVAAIDGDDIAAVAARWAGAPGHPEPWLPPLPALVRADDLASARDAGARARTVADGPQTVAPPAGDLAFGLGDDPGELRRFVATWSPLEDGPLGVIGCPGSGRSSTLAALAEAARAEGRTVIALPVTLPGAWERLERIAAAAEASPPETPPGTLPVTPPGPILLADDLDVLVAAAAERGPELLALWDSAVRALRGRGGGAAATVGPATASRSLLGARFAARLLLRALDAEDHALSGAPRGLFDRSAPPGRGWWCDRQVQVVAPRAALVSEPGAAEPWSAPDDRDTVVIAAAPERALDTLRRAFPAHAVLMAATGAVPEVPDGAPGRLLVGDPETWQAAWATLTQLRRRSPVLAVGVTPGELRALLGVRASPPPIESERGECWLIEPGGAPPRRAGLPSPADPHRAGG</sequence>
<feature type="binding site" evidence="3">
    <location>
        <begin position="278"/>
        <end position="285"/>
    </location>
    <ligand>
        <name>ATP</name>
        <dbReference type="ChEBI" id="CHEBI:30616"/>
    </ligand>
</feature>
<evidence type="ECO:0000313" key="7">
    <source>
        <dbReference type="EMBL" id="MBB5618861.1"/>
    </source>
</evidence>
<dbReference type="GO" id="GO:0005524">
    <property type="term" value="F:ATP binding"/>
    <property type="evidence" value="ECO:0007669"/>
    <property type="project" value="UniProtKB-UniRule"/>
</dbReference>
<dbReference type="GO" id="GO:0003677">
    <property type="term" value="F:DNA binding"/>
    <property type="evidence" value="ECO:0007669"/>
    <property type="project" value="InterPro"/>
</dbReference>
<reference evidence="7 8" key="1">
    <citation type="submission" date="2020-08" db="EMBL/GenBank/DDBJ databases">
        <title>Sequencing the genomes of 1000 actinobacteria strains.</title>
        <authorList>
            <person name="Klenk H.-P."/>
        </authorList>
    </citation>
    <scope>NUCLEOTIDE SEQUENCE [LARGE SCALE GENOMIC DNA]</scope>
    <source>
        <strain evidence="7 8">DSM 23889</strain>
    </source>
</reference>
<evidence type="ECO:0000256" key="1">
    <source>
        <dbReference type="ARBA" id="ARBA00022741"/>
    </source>
</evidence>
<gene>
    <name evidence="7" type="ORF">BJ959_002357</name>
</gene>
<evidence type="ECO:0000313" key="8">
    <source>
        <dbReference type="Proteomes" id="UP000552883"/>
    </source>
</evidence>
<keyword evidence="1 3" id="KW-0547">Nucleotide-binding</keyword>
<feature type="region of interest" description="Disordered" evidence="4">
    <location>
        <begin position="856"/>
        <end position="878"/>
    </location>
</feature>
<dbReference type="InterPro" id="IPR050206">
    <property type="entry name" value="FtsK/SpoIIIE/SftA"/>
</dbReference>
<feature type="region of interest" description="Disordered" evidence="4">
    <location>
        <begin position="72"/>
        <end position="97"/>
    </location>
</feature>
<evidence type="ECO:0000256" key="3">
    <source>
        <dbReference type="PROSITE-ProRule" id="PRU00289"/>
    </source>
</evidence>
<keyword evidence="5" id="KW-0812">Transmembrane</keyword>
<dbReference type="PANTHER" id="PTHR22683:SF1">
    <property type="entry name" value="TYPE VII SECRETION SYSTEM PROTEIN ESSC"/>
    <property type="match status" value="1"/>
</dbReference>
<dbReference type="PROSITE" id="PS50901">
    <property type="entry name" value="FTSK"/>
    <property type="match status" value="1"/>
</dbReference>
<dbReference type="RefSeq" id="WP_153982423.1">
    <property type="nucleotide sequence ID" value="NZ_BAAANZ010000008.1"/>
</dbReference>
<comment type="caution">
    <text evidence="7">The sequence shown here is derived from an EMBL/GenBank/DDBJ whole genome shotgun (WGS) entry which is preliminary data.</text>
</comment>
<name>A0A840X9F3_9MICO</name>
<dbReference type="AlphaFoldDB" id="A0A840X9F3"/>
<dbReference type="Pfam" id="PF01580">
    <property type="entry name" value="FtsK_SpoIIIE"/>
    <property type="match status" value="1"/>
</dbReference>
<dbReference type="InterPro" id="IPR003593">
    <property type="entry name" value="AAA+_ATPase"/>
</dbReference>
<evidence type="ECO:0000256" key="2">
    <source>
        <dbReference type="ARBA" id="ARBA00022840"/>
    </source>
</evidence>
<protein>
    <submittedName>
        <fullName evidence="7">S-DNA-T family DNA segregation ATPase FtsK/SpoIIIE</fullName>
    </submittedName>
</protein>
<evidence type="ECO:0000256" key="5">
    <source>
        <dbReference type="SAM" id="Phobius"/>
    </source>
</evidence>
<feature type="compositionally biased region" description="Basic and acidic residues" evidence="4">
    <location>
        <begin position="72"/>
        <end position="82"/>
    </location>
</feature>
<evidence type="ECO:0000259" key="6">
    <source>
        <dbReference type="PROSITE" id="PS50901"/>
    </source>
</evidence>
<feature type="compositionally biased region" description="Low complexity" evidence="4">
    <location>
        <begin position="857"/>
        <end position="869"/>
    </location>
</feature>
<keyword evidence="5" id="KW-1133">Transmembrane helix</keyword>
<dbReference type="Proteomes" id="UP000552883">
    <property type="component" value="Unassembled WGS sequence"/>
</dbReference>
<proteinExistence type="predicted"/>
<dbReference type="OrthoDB" id="9807790at2"/>
<feature type="domain" description="FtsK" evidence="6">
    <location>
        <begin position="260"/>
        <end position="443"/>
    </location>
</feature>
<keyword evidence="2 3" id="KW-0067">ATP-binding</keyword>
<dbReference type="SMART" id="SM00382">
    <property type="entry name" value="AAA"/>
    <property type="match status" value="2"/>
</dbReference>
<dbReference type="Gene3D" id="3.40.50.300">
    <property type="entry name" value="P-loop containing nucleotide triphosphate hydrolases"/>
    <property type="match status" value="2"/>
</dbReference>
<dbReference type="SUPFAM" id="SSF52540">
    <property type="entry name" value="P-loop containing nucleoside triphosphate hydrolases"/>
    <property type="match status" value="1"/>
</dbReference>
<keyword evidence="5" id="KW-0472">Membrane</keyword>
<keyword evidence="8" id="KW-1185">Reference proteome</keyword>
<accession>A0A840X9F3</accession>
<dbReference type="CDD" id="cd01127">
    <property type="entry name" value="TrwB_TraG_TraD_VirD4"/>
    <property type="match status" value="1"/>
</dbReference>
<dbReference type="InterPro" id="IPR002543">
    <property type="entry name" value="FtsK_dom"/>
</dbReference>
<feature type="transmembrane region" description="Helical" evidence="5">
    <location>
        <begin position="12"/>
        <end position="39"/>
    </location>
</feature>
<evidence type="ECO:0000256" key="4">
    <source>
        <dbReference type="SAM" id="MobiDB-lite"/>
    </source>
</evidence>
<organism evidence="7 8">
    <name type="scientific">Microcella frigidaquae</name>
    <dbReference type="NCBI Taxonomy" id="424758"/>
    <lineage>
        <taxon>Bacteria</taxon>
        <taxon>Bacillati</taxon>
        <taxon>Actinomycetota</taxon>
        <taxon>Actinomycetes</taxon>
        <taxon>Micrococcales</taxon>
        <taxon>Microbacteriaceae</taxon>
        <taxon>Microcella</taxon>
    </lineage>
</organism>